<keyword evidence="2" id="KW-1185">Reference proteome</keyword>
<dbReference type="EMBL" id="JBHLTP010000013">
    <property type="protein sequence ID" value="MFC0525420.1"/>
    <property type="molecule type" value="Genomic_DNA"/>
</dbReference>
<dbReference type="Gene3D" id="3.40.50.300">
    <property type="entry name" value="P-loop containing nucleotide triphosphate hydrolases"/>
    <property type="match status" value="1"/>
</dbReference>
<evidence type="ECO:0000313" key="2">
    <source>
        <dbReference type="Proteomes" id="UP001589836"/>
    </source>
</evidence>
<reference evidence="1 2" key="1">
    <citation type="submission" date="2024-09" db="EMBL/GenBank/DDBJ databases">
        <authorList>
            <person name="Sun Q."/>
            <person name="Mori K."/>
        </authorList>
    </citation>
    <scope>NUCLEOTIDE SEQUENCE [LARGE SCALE GENOMIC DNA]</scope>
    <source>
        <strain evidence="1 2">NCAIM B.02529</strain>
    </source>
</reference>
<dbReference type="RefSeq" id="WP_377350671.1">
    <property type="nucleotide sequence ID" value="NZ_JBHLTP010000013.1"/>
</dbReference>
<keyword evidence="1" id="KW-0808">Transferase</keyword>
<dbReference type="Pfam" id="PF13469">
    <property type="entry name" value="Sulfotransfer_3"/>
    <property type="match status" value="1"/>
</dbReference>
<name>A0ABV6LSN8_9BACI</name>
<dbReference type="InterPro" id="IPR027417">
    <property type="entry name" value="P-loop_NTPase"/>
</dbReference>
<evidence type="ECO:0000313" key="1">
    <source>
        <dbReference type="EMBL" id="MFC0525420.1"/>
    </source>
</evidence>
<dbReference type="GO" id="GO:0016740">
    <property type="term" value="F:transferase activity"/>
    <property type="evidence" value="ECO:0007669"/>
    <property type="project" value="UniProtKB-KW"/>
</dbReference>
<dbReference type="EC" id="2.8.2.-" evidence="1"/>
<dbReference type="SUPFAM" id="SSF52540">
    <property type="entry name" value="P-loop containing nucleoside triphosphate hydrolases"/>
    <property type="match status" value="1"/>
</dbReference>
<gene>
    <name evidence="1" type="ORF">ACFFGV_17690</name>
</gene>
<accession>A0ABV6LSN8</accession>
<dbReference type="InterPro" id="IPR051135">
    <property type="entry name" value="Gal/GlcNAc/GalNAc_ST"/>
</dbReference>
<dbReference type="PANTHER" id="PTHR10704">
    <property type="entry name" value="CARBOHYDRATE SULFOTRANSFERASE"/>
    <property type="match status" value="1"/>
</dbReference>
<proteinExistence type="predicted"/>
<dbReference type="Proteomes" id="UP001589836">
    <property type="component" value="Unassembled WGS sequence"/>
</dbReference>
<organism evidence="1 2">
    <name type="scientific">Pontibacillus salicampi</name>
    <dbReference type="NCBI Taxonomy" id="1449801"/>
    <lineage>
        <taxon>Bacteria</taxon>
        <taxon>Bacillati</taxon>
        <taxon>Bacillota</taxon>
        <taxon>Bacilli</taxon>
        <taxon>Bacillales</taxon>
        <taxon>Bacillaceae</taxon>
        <taxon>Pontibacillus</taxon>
    </lineage>
</organism>
<protein>
    <submittedName>
        <fullName evidence="1">Sulfotransferase</fullName>
        <ecNumber evidence="1">2.8.2.-</ecNumber>
    </submittedName>
</protein>
<comment type="caution">
    <text evidence="1">The sequence shown here is derived from an EMBL/GenBank/DDBJ whole genome shotgun (WGS) entry which is preliminary data.</text>
</comment>
<dbReference type="PANTHER" id="PTHR10704:SF44">
    <property type="entry name" value="LD35051P-RELATED"/>
    <property type="match status" value="1"/>
</dbReference>
<sequence length="321" mass="37619">MSITFLMCSERSGSNLITKMINAHPEMCGPSTKHIINPVVRNAFRYGDLKENWEQLVVDINHLINVNFSFWETSFTYESLMSLAPNGDLSTLLERIFMEEAKAHHKSHVFVKENQLYEVMSFLLIHFPNAKYLYQVRDPRDMALSWKNSQIHKGNVVKAARQWKKDQVQFLKDFSFLQGKALLIKYEDLISQTEETLIKVCNFFNMPYHEEMNNFYQDKLTTLNANNNEAWSNLSVGVMKDNREKYKAELTSTEIKCIEKICYPEMKVLQYELTHNLNELEEFSLEGFEHTLEDKYDSSSNNAGVNQNKEAKKVFYEKIIK</sequence>